<dbReference type="AlphaFoldDB" id="A0A8E0S6H6"/>
<comment type="caution">
    <text evidence="2">The sequence shown here is derived from an EMBL/GenBank/DDBJ whole genome shotgun (WGS) entry which is preliminary data.</text>
</comment>
<reference evidence="2" key="1">
    <citation type="submission" date="2019-05" db="EMBL/GenBank/DDBJ databases">
        <title>Annotation for the trematode Fasciolopsis buski.</title>
        <authorList>
            <person name="Choi Y.-J."/>
        </authorList>
    </citation>
    <scope>NUCLEOTIDE SEQUENCE</scope>
    <source>
        <strain evidence="2">HT</strain>
        <tissue evidence="2">Whole worm</tissue>
    </source>
</reference>
<dbReference type="Proteomes" id="UP000728185">
    <property type="component" value="Unassembled WGS sequence"/>
</dbReference>
<gene>
    <name evidence="2" type="ORF">FBUS_07085</name>
</gene>
<feature type="compositionally biased region" description="Basic residues" evidence="1">
    <location>
        <begin position="33"/>
        <end position="42"/>
    </location>
</feature>
<dbReference type="EMBL" id="LUCM01000407">
    <property type="protein sequence ID" value="KAA0200571.1"/>
    <property type="molecule type" value="Genomic_DNA"/>
</dbReference>
<organism evidence="2 3">
    <name type="scientific">Fasciolopsis buskii</name>
    <dbReference type="NCBI Taxonomy" id="27845"/>
    <lineage>
        <taxon>Eukaryota</taxon>
        <taxon>Metazoa</taxon>
        <taxon>Spiralia</taxon>
        <taxon>Lophotrochozoa</taxon>
        <taxon>Platyhelminthes</taxon>
        <taxon>Trematoda</taxon>
        <taxon>Digenea</taxon>
        <taxon>Plagiorchiida</taxon>
        <taxon>Echinostomata</taxon>
        <taxon>Echinostomatoidea</taxon>
        <taxon>Fasciolidae</taxon>
        <taxon>Fasciolopsis</taxon>
    </lineage>
</organism>
<accession>A0A8E0S6H6</accession>
<proteinExistence type="predicted"/>
<evidence type="ECO:0000313" key="3">
    <source>
        <dbReference type="Proteomes" id="UP000728185"/>
    </source>
</evidence>
<dbReference type="OrthoDB" id="6243034at2759"/>
<evidence type="ECO:0000313" key="2">
    <source>
        <dbReference type="EMBL" id="KAA0200571.1"/>
    </source>
</evidence>
<sequence>MDDFLAELWGASKEVDLDADASALDSQSPQKQRTIKSPHKRRLKTISELSKNFSDHFDDLQLSPRLPFSEPNGTGSYMLPRYLADDVKRGRFSQSSTRWAYLQVFFGVFQSFSVAPIPAHLNLKLRSKNIVFYC</sequence>
<protein>
    <submittedName>
        <fullName evidence="2">Uncharacterized protein</fullName>
    </submittedName>
</protein>
<name>A0A8E0S6H6_9TREM</name>
<evidence type="ECO:0000256" key="1">
    <source>
        <dbReference type="SAM" id="MobiDB-lite"/>
    </source>
</evidence>
<keyword evidence="3" id="KW-1185">Reference proteome</keyword>
<feature type="region of interest" description="Disordered" evidence="1">
    <location>
        <begin position="20"/>
        <end position="42"/>
    </location>
</feature>